<dbReference type="AlphaFoldDB" id="T1AXW0"/>
<evidence type="ECO:0000313" key="1">
    <source>
        <dbReference type="EMBL" id="EQD45514.1"/>
    </source>
</evidence>
<organism evidence="1">
    <name type="scientific">mine drainage metagenome</name>
    <dbReference type="NCBI Taxonomy" id="410659"/>
    <lineage>
        <taxon>unclassified sequences</taxon>
        <taxon>metagenomes</taxon>
        <taxon>ecological metagenomes</taxon>
    </lineage>
</organism>
<sequence length="72" mass="8161">MTSPSETERRAPAPSVSVIVGAYSRRTYVASAVRSVLDQRLPRGSFEVLVLKNFEDPALDHWLDDEGVRRRF</sequence>
<dbReference type="GO" id="GO:0016740">
    <property type="term" value="F:transferase activity"/>
    <property type="evidence" value="ECO:0007669"/>
    <property type="project" value="UniProtKB-KW"/>
</dbReference>
<dbReference type="SUPFAM" id="SSF53448">
    <property type="entry name" value="Nucleotide-diphospho-sugar transferases"/>
    <property type="match status" value="1"/>
</dbReference>
<reference evidence="1" key="2">
    <citation type="journal article" date="2014" name="ISME J.">
        <title>Microbial stratification in low pH oxic and suboxic macroscopic growths along an acid mine drainage.</title>
        <authorList>
            <person name="Mendez-Garcia C."/>
            <person name="Mesa V."/>
            <person name="Sprenger R.R."/>
            <person name="Richter M."/>
            <person name="Diez M.S."/>
            <person name="Solano J."/>
            <person name="Bargiela R."/>
            <person name="Golyshina O.V."/>
            <person name="Manteca A."/>
            <person name="Ramos J.L."/>
            <person name="Gallego J.R."/>
            <person name="Llorente I."/>
            <person name="Martins Dos Santos V.A."/>
            <person name="Jensen O.N."/>
            <person name="Pelaez A.I."/>
            <person name="Sanchez J."/>
            <person name="Ferrer M."/>
        </authorList>
    </citation>
    <scope>NUCLEOTIDE SEQUENCE</scope>
</reference>
<dbReference type="EMBL" id="AUZY01008570">
    <property type="protein sequence ID" value="EQD45514.1"/>
    <property type="molecule type" value="Genomic_DNA"/>
</dbReference>
<feature type="non-terminal residue" evidence="1">
    <location>
        <position position="72"/>
    </location>
</feature>
<keyword evidence="1" id="KW-0808">Transferase</keyword>
<name>T1AXW0_9ZZZZ</name>
<gene>
    <name evidence="1" type="ORF">B1B_13025</name>
</gene>
<protein>
    <submittedName>
        <fullName evidence="1">Cell wall biosynthesis glycosyltransferase</fullName>
    </submittedName>
</protein>
<dbReference type="InterPro" id="IPR029044">
    <property type="entry name" value="Nucleotide-diphossugar_trans"/>
</dbReference>
<accession>T1AXW0</accession>
<proteinExistence type="predicted"/>
<reference evidence="1" key="1">
    <citation type="submission" date="2013-08" db="EMBL/GenBank/DDBJ databases">
        <authorList>
            <person name="Mendez C."/>
            <person name="Richter M."/>
            <person name="Ferrer M."/>
            <person name="Sanchez J."/>
        </authorList>
    </citation>
    <scope>NUCLEOTIDE SEQUENCE</scope>
</reference>
<comment type="caution">
    <text evidence="1">The sequence shown here is derived from an EMBL/GenBank/DDBJ whole genome shotgun (WGS) entry which is preliminary data.</text>
</comment>